<reference evidence="1" key="1">
    <citation type="submission" date="2019-04" db="EMBL/GenBank/DDBJ databases">
        <title>Genome assembly of Zosterops borbonicus 15179.</title>
        <authorList>
            <person name="Leroy T."/>
            <person name="Anselmetti Y."/>
            <person name="Tilak M.-K."/>
            <person name="Nabholz B."/>
        </authorList>
    </citation>
    <scope>NUCLEOTIDE SEQUENCE</scope>
    <source>
        <strain evidence="1">HGM_15179</strain>
        <tissue evidence="1">Muscle</tissue>
    </source>
</reference>
<keyword evidence="2" id="KW-1185">Reference proteome</keyword>
<accession>A0A8K1GX28</accession>
<organism evidence="1 2">
    <name type="scientific">Zosterops borbonicus</name>
    <dbReference type="NCBI Taxonomy" id="364589"/>
    <lineage>
        <taxon>Eukaryota</taxon>
        <taxon>Metazoa</taxon>
        <taxon>Chordata</taxon>
        <taxon>Craniata</taxon>
        <taxon>Vertebrata</taxon>
        <taxon>Euteleostomi</taxon>
        <taxon>Archelosauria</taxon>
        <taxon>Archosauria</taxon>
        <taxon>Dinosauria</taxon>
        <taxon>Saurischia</taxon>
        <taxon>Theropoda</taxon>
        <taxon>Coelurosauria</taxon>
        <taxon>Aves</taxon>
        <taxon>Neognathae</taxon>
        <taxon>Neoaves</taxon>
        <taxon>Telluraves</taxon>
        <taxon>Australaves</taxon>
        <taxon>Passeriformes</taxon>
        <taxon>Sylvioidea</taxon>
        <taxon>Zosteropidae</taxon>
        <taxon>Zosterops</taxon>
    </lineage>
</organism>
<name>A0A8K1GX28_9PASS</name>
<protein>
    <submittedName>
        <fullName evidence="1">Uncharacterized protein</fullName>
    </submittedName>
</protein>
<sequence>MMRNLELFSYEETLPELDLFSLEKRGLRGDIINTYKSLKSRCQEDDAKLFSVVPSNRTKCKDHKLKHKKFLLNMRRISLG</sequence>
<comment type="caution">
    <text evidence="1">The sequence shown here is derived from an EMBL/GenBank/DDBJ whole genome shotgun (WGS) entry which is preliminary data.</text>
</comment>
<dbReference type="AlphaFoldDB" id="A0A8K1GX28"/>
<evidence type="ECO:0000313" key="2">
    <source>
        <dbReference type="Proteomes" id="UP000796761"/>
    </source>
</evidence>
<proteinExistence type="predicted"/>
<dbReference type="EMBL" id="SWJQ01000005">
    <property type="protein sequence ID" value="TRZ26796.1"/>
    <property type="molecule type" value="Genomic_DNA"/>
</dbReference>
<gene>
    <name evidence="1" type="ORF">HGM15179_000266</name>
</gene>
<dbReference type="Proteomes" id="UP000796761">
    <property type="component" value="Unassembled WGS sequence"/>
</dbReference>
<dbReference type="OrthoDB" id="276744at2759"/>
<evidence type="ECO:0000313" key="1">
    <source>
        <dbReference type="EMBL" id="TRZ26796.1"/>
    </source>
</evidence>